<dbReference type="PANTHER" id="PTHR12845:SF5">
    <property type="entry name" value="EPHEXIN, ISOFORM D"/>
    <property type="match status" value="1"/>
</dbReference>
<evidence type="ECO:0000313" key="1">
    <source>
        <dbReference type="EMBL" id="VDP47080.1"/>
    </source>
</evidence>
<reference evidence="1 2" key="2">
    <citation type="submission" date="2018-11" db="EMBL/GenBank/DDBJ databases">
        <authorList>
            <consortium name="Pathogen Informatics"/>
        </authorList>
    </citation>
    <scope>NUCLEOTIDE SEQUENCE [LARGE SCALE GENOMIC DNA]</scope>
</reference>
<dbReference type="InterPro" id="IPR047271">
    <property type="entry name" value="Ephexin-like"/>
</dbReference>
<reference evidence="3" key="1">
    <citation type="submission" date="2016-06" db="UniProtKB">
        <authorList>
            <consortium name="WormBaseParasite"/>
        </authorList>
    </citation>
    <scope>IDENTIFICATION</scope>
</reference>
<accession>A0A183J8U1</accession>
<evidence type="ECO:0000313" key="3">
    <source>
        <dbReference type="WBParaSite" id="SBAD_0001269501-mRNA-1"/>
    </source>
</evidence>
<dbReference type="GO" id="GO:0005085">
    <property type="term" value="F:guanyl-nucleotide exchange factor activity"/>
    <property type="evidence" value="ECO:0007669"/>
    <property type="project" value="InterPro"/>
</dbReference>
<proteinExistence type="predicted"/>
<organism evidence="3">
    <name type="scientific">Soboliphyme baturini</name>
    <dbReference type="NCBI Taxonomy" id="241478"/>
    <lineage>
        <taxon>Eukaryota</taxon>
        <taxon>Metazoa</taxon>
        <taxon>Ecdysozoa</taxon>
        <taxon>Nematoda</taxon>
        <taxon>Enoplea</taxon>
        <taxon>Dorylaimia</taxon>
        <taxon>Dioctophymatida</taxon>
        <taxon>Dioctophymatoidea</taxon>
        <taxon>Soboliphymatidae</taxon>
        <taxon>Soboliphyme</taxon>
    </lineage>
</organism>
<dbReference type="PANTHER" id="PTHR12845">
    <property type="entry name" value="GUANINE NUCLEOTIDE EXCHANGE FACTOR"/>
    <property type="match status" value="1"/>
</dbReference>
<dbReference type="OrthoDB" id="27593at2759"/>
<dbReference type="EMBL" id="UZAM01017383">
    <property type="protein sequence ID" value="VDP47080.1"/>
    <property type="molecule type" value="Genomic_DNA"/>
</dbReference>
<keyword evidence="2" id="KW-1185">Reference proteome</keyword>
<gene>
    <name evidence="1" type="ORF">SBAD_LOCUS12289</name>
</gene>
<dbReference type="AlphaFoldDB" id="A0A183J8U1"/>
<name>A0A183J8U1_9BILA</name>
<dbReference type="WBParaSite" id="SBAD_0001269501-mRNA-1">
    <property type="protein sequence ID" value="SBAD_0001269501-mRNA-1"/>
    <property type="gene ID" value="SBAD_0001269501"/>
</dbReference>
<evidence type="ECO:0000313" key="2">
    <source>
        <dbReference type="Proteomes" id="UP000270296"/>
    </source>
</evidence>
<sequence>MSLNRRLYVSNVSLFLFPDTVVVAKPAEHKNFVVLDYCLWQYVDMRLLQDDSPLLPAGISEAVGNFRQIFRCTFMQDHAGRQVELILASNSAAERTRWLDILKPPSTFMDGEEERIYDAWDCPQVHATGLYQAHEEDEISLLIDDLINVYRKMPD</sequence>
<protein>
    <submittedName>
        <fullName evidence="3">PH domain-containing protein</fullName>
    </submittedName>
</protein>
<dbReference type="Proteomes" id="UP000270296">
    <property type="component" value="Unassembled WGS sequence"/>
</dbReference>